<comment type="caution">
    <text evidence="1">The sequence shown here is derived from an EMBL/GenBank/DDBJ whole genome shotgun (WGS) entry which is preliminary data.</text>
</comment>
<gene>
    <name evidence="1" type="ORF">A2633_00905</name>
</gene>
<dbReference type="Pfam" id="PF04402">
    <property type="entry name" value="SIMPL"/>
    <property type="match status" value="1"/>
</dbReference>
<dbReference type="PANTHER" id="PTHR34387:SF1">
    <property type="entry name" value="PERIPLASMIC IMMUNOGENIC PROTEIN"/>
    <property type="match status" value="1"/>
</dbReference>
<dbReference type="Gene3D" id="3.30.110.170">
    <property type="entry name" value="Protein of unknown function (DUF541), domain 1"/>
    <property type="match status" value="1"/>
</dbReference>
<accession>A0A1G2K3M2</accession>
<dbReference type="Proteomes" id="UP000177152">
    <property type="component" value="Unassembled WGS sequence"/>
</dbReference>
<protein>
    <recommendedName>
        <fullName evidence="3">26 kDa periplasmic immunogenic protein</fullName>
    </recommendedName>
</protein>
<reference evidence="1 2" key="1">
    <citation type="journal article" date="2016" name="Nat. Commun.">
        <title>Thousands of microbial genomes shed light on interconnected biogeochemical processes in an aquifer system.</title>
        <authorList>
            <person name="Anantharaman K."/>
            <person name="Brown C.T."/>
            <person name="Hug L.A."/>
            <person name="Sharon I."/>
            <person name="Castelle C.J."/>
            <person name="Probst A.J."/>
            <person name="Thomas B.C."/>
            <person name="Singh A."/>
            <person name="Wilkins M.J."/>
            <person name="Karaoz U."/>
            <person name="Brodie E.L."/>
            <person name="Williams K.H."/>
            <person name="Hubbard S.S."/>
            <person name="Banfield J.F."/>
        </authorList>
    </citation>
    <scope>NUCLEOTIDE SEQUENCE [LARGE SCALE GENOMIC DNA]</scope>
</reference>
<dbReference type="Gene3D" id="3.30.70.2970">
    <property type="entry name" value="Protein of unknown function (DUF541), domain 2"/>
    <property type="match status" value="1"/>
</dbReference>
<evidence type="ECO:0008006" key="3">
    <source>
        <dbReference type="Google" id="ProtNLM"/>
    </source>
</evidence>
<proteinExistence type="predicted"/>
<dbReference type="AlphaFoldDB" id="A0A1G2K3M2"/>
<name>A0A1G2K3M2_9BACT</name>
<dbReference type="PANTHER" id="PTHR34387">
    <property type="entry name" value="SLR1258 PROTEIN"/>
    <property type="match status" value="1"/>
</dbReference>
<sequence length="266" mass="28279">MNEQFKGYAVLLSALALFIGSLAAVGYVRTYSSSIQPSSYRSFSVTGDAKVTVTPDVAEFTFSVLSQGDEDLGSLQTENTTKVNKAIAYVKSLGIEPKDIETQNYSVEPRYQYYNCQQGVYQTKGGEPCPPPEIVGYTVAQSVSVKIREKDFGKIGQALSGVVKNGANSVSGLSFVIDDPDAAKSQARAKAIAKARAKAVDVAGAGGFRVGRLLSIDEGGYYQPMYAEKSMMLADGRGGPMAAPAPAIEPGSHDVSVSVTLRYEIQ</sequence>
<dbReference type="GO" id="GO:0006974">
    <property type="term" value="P:DNA damage response"/>
    <property type="evidence" value="ECO:0007669"/>
    <property type="project" value="TreeGrafter"/>
</dbReference>
<dbReference type="InterPro" id="IPR007497">
    <property type="entry name" value="SIMPL/DUF541"/>
</dbReference>
<organism evidence="1 2">
    <name type="scientific">Candidatus Sungbacteria bacterium RIFCSPHIGHO2_01_FULL_47_32</name>
    <dbReference type="NCBI Taxonomy" id="1802264"/>
    <lineage>
        <taxon>Bacteria</taxon>
        <taxon>Candidatus Sungiibacteriota</taxon>
    </lineage>
</organism>
<evidence type="ECO:0000313" key="1">
    <source>
        <dbReference type="EMBL" id="OGZ93985.1"/>
    </source>
</evidence>
<dbReference type="InterPro" id="IPR052022">
    <property type="entry name" value="26kDa_periplasmic_antigen"/>
</dbReference>
<evidence type="ECO:0000313" key="2">
    <source>
        <dbReference type="Proteomes" id="UP000177152"/>
    </source>
</evidence>
<dbReference type="EMBL" id="MHQC01000046">
    <property type="protein sequence ID" value="OGZ93985.1"/>
    <property type="molecule type" value="Genomic_DNA"/>
</dbReference>